<dbReference type="Pfam" id="PF08759">
    <property type="entry name" value="GT-D"/>
    <property type="match status" value="1"/>
</dbReference>
<sequence>MKRIALVRYGSVFRYPRKAAKYFFSSIYPLIIRIFPLPKVLSIEDTLDEIINNKKSIARFGDGEFLYILDKLNLPFQKYDIVLANYLKELLLSDDEMLLIGLPSGYHGLNGLNREGKVFWRSQISWIYPRLKKYLNLKKQYANASITRLYIEIQDKKRSKILFDKVKLIWEGRDVVLVEGEKSRLGVGNDLFDRAKSIVRILAPAKNAFSICDSIVEQVLVFPKEVLVLIALGPTAKVVVQKIHSFGYQAVDIGNVDIEYEWFKMNATEKVKINGKYTSEAIGGREVADINDQKYNEQIRVNLANGEEI</sequence>
<dbReference type="EMBL" id="JAUHJS010000007">
    <property type="protein sequence ID" value="MDN4166618.1"/>
    <property type="molecule type" value="Genomic_DNA"/>
</dbReference>
<dbReference type="RefSeq" id="WP_320005156.1">
    <property type="nucleotide sequence ID" value="NZ_JAUHJS010000007.1"/>
</dbReference>
<name>A0ABT8F802_9BACT</name>
<comment type="caution">
    <text evidence="2">The sequence shown here is derived from an EMBL/GenBank/DDBJ whole genome shotgun (WGS) entry which is preliminary data.</text>
</comment>
<proteinExistence type="predicted"/>
<dbReference type="Proteomes" id="UP001168552">
    <property type="component" value="Unassembled WGS sequence"/>
</dbReference>
<feature type="domain" description="Glycosyltransferase GT-D fold" evidence="1">
    <location>
        <begin position="57"/>
        <end position="280"/>
    </location>
</feature>
<keyword evidence="3" id="KW-1185">Reference proteome</keyword>
<evidence type="ECO:0000259" key="1">
    <source>
        <dbReference type="Pfam" id="PF08759"/>
    </source>
</evidence>
<reference evidence="2" key="1">
    <citation type="submission" date="2023-06" db="EMBL/GenBank/DDBJ databases">
        <title>Cytophagales bacterium Strain LB-30, isolated from soil.</title>
        <authorList>
            <person name="Liu B."/>
        </authorList>
    </citation>
    <scope>NUCLEOTIDE SEQUENCE</scope>
    <source>
        <strain evidence="2">LB-30</strain>
    </source>
</reference>
<accession>A0ABT8F802</accession>
<evidence type="ECO:0000313" key="3">
    <source>
        <dbReference type="Proteomes" id="UP001168552"/>
    </source>
</evidence>
<evidence type="ECO:0000313" key="2">
    <source>
        <dbReference type="EMBL" id="MDN4166618.1"/>
    </source>
</evidence>
<organism evidence="2 3">
    <name type="scientific">Shiella aurantiaca</name>
    <dbReference type="NCBI Taxonomy" id="3058365"/>
    <lineage>
        <taxon>Bacteria</taxon>
        <taxon>Pseudomonadati</taxon>
        <taxon>Bacteroidota</taxon>
        <taxon>Cytophagia</taxon>
        <taxon>Cytophagales</taxon>
        <taxon>Shiellaceae</taxon>
        <taxon>Shiella</taxon>
    </lineage>
</organism>
<gene>
    <name evidence="2" type="ORF">QWY31_14000</name>
</gene>
<dbReference type="InterPro" id="IPR014869">
    <property type="entry name" value="GT-D"/>
</dbReference>
<protein>
    <submittedName>
        <fullName evidence="2">GT-D fold domain-containing glycosyltransferase</fullName>
    </submittedName>
</protein>